<proteinExistence type="predicted"/>
<keyword evidence="3" id="KW-1185">Reference proteome</keyword>
<dbReference type="Proteomes" id="UP000230423">
    <property type="component" value="Unassembled WGS sequence"/>
</dbReference>
<sequence>MLRYFTFIYLILLQAVLTYSQEVQNVPFYNHPQSEVPLINRIQIADYQGNANGDPGNGIDAVKIIGPFMSPFMDMFEVMQQKVKARAYMDKIDRDREDSPLSSSRSLFEIVERLQKPTTTTTPQPPLLERLLRPYIEPWQKQLDELSKEMTGITIIPTSSTTSTTPPTTTTSPQNIIEKSLRMFFPYFDNKKQNSQSTTASPKLSDASMFEKLFFSRSKRDTRKKRQALPVLPPLPPPTPEFLNPLRELEKPILELANPFTPNPLMSLFTVKPLPELPPVEKSKLLDMPLPQNPFPEPQFKLQDPFYNPLYPNRKSKFFDLLAGGEATRLLG</sequence>
<accession>A0A2G9ULH1</accession>
<reference evidence="2 3" key="1">
    <citation type="submission" date="2015-09" db="EMBL/GenBank/DDBJ databases">
        <title>Draft genome of the parasitic nematode Teladorsagia circumcincta isolate WARC Sus (inbred).</title>
        <authorList>
            <person name="Mitreva M."/>
        </authorList>
    </citation>
    <scope>NUCLEOTIDE SEQUENCE [LARGE SCALE GENOMIC DNA]</scope>
    <source>
        <strain evidence="2 3">S</strain>
    </source>
</reference>
<feature type="chain" id="PRO_5013856565" evidence="1">
    <location>
        <begin position="21"/>
        <end position="332"/>
    </location>
</feature>
<dbReference type="EMBL" id="KZ346052">
    <property type="protein sequence ID" value="PIO71108.1"/>
    <property type="molecule type" value="Genomic_DNA"/>
</dbReference>
<protein>
    <submittedName>
        <fullName evidence="2">Uncharacterized protein</fullName>
    </submittedName>
</protein>
<dbReference type="OrthoDB" id="5828086at2759"/>
<organism evidence="2 3">
    <name type="scientific">Teladorsagia circumcincta</name>
    <name type="common">Brown stomach worm</name>
    <name type="synonym">Ostertagia circumcincta</name>
    <dbReference type="NCBI Taxonomy" id="45464"/>
    <lineage>
        <taxon>Eukaryota</taxon>
        <taxon>Metazoa</taxon>
        <taxon>Ecdysozoa</taxon>
        <taxon>Nematoda</taxon>
        <taxon>Chromadorea</taxon>
        <taxon>Rhabditida</taxon>
        <taxon>Rhabditina</taxon>
        <taxon>Rhabditomorpha</taxon>
        <taxon>Strongyloidea</taxon>
        <taxon>Trichostrongylidae</taxon>
        <taxon>Teladorsagia</taxon>
    </lineage>
</organism>
<evidence type="ECO:0000313" key="2">
    <source>
        <dbReference type="EMBL" id="PIO71108.1"/>
    </source>
</evidence>
<name>A0A2G9ULH1_TELCI</name>
<feature type="signal peptide" evidence="1">
    <location>
        <begin position="1"/>
        <end position="20"/>
    </location>
</feature>
<evidence type="ECO:0000313" key="3">
    <source>
        <dbReference type="Proteomes" id="UP000230423"/>
    </source>
</evidence>
<gene>
    <name evidence="2" type="ORF">TELCIR_07012</name>
</gene>
<evidence type="ECO:0000256" key="1">
    <source>
        <dbReference type="SAM" id="SignalP"/>
    </source>
</evidence>
<dbReference type="AlphaFoldDB" id="A0A2G9ULH1"/>
<keyword evidence="1" id="KW-0732">Signal</keyword>